<evidence type="ECO:0000313" key="5">
    <source>
        <dbReference type="Proteomes" id="UP000320421"/>
    </source>
</evidence>
<dbReference type="GO" id="GO:0016787">
    <property type="term" value="F:hydrolase activity"/>
    <property type="evidence" value="ECO:0007669"/>
    <property type="project" value="InterPro"/>
</dbReference>
<feature type="signal peptide" evidence="1">
    <location>
        <begin position="1"/>
        <end position="29"/>
    </location>
</feature>
<accession>A0A517W7N0</accession>
<evidence type="ECO:0000313" key="4">
    <source>
        <dbReference type="EMBL" id="QDU01240.1"/>
    </source>
</evidence>
<gene>
    <name evidence="3" type="ORF">HG66A1_09480</name>
    <name evidence="4" type="ORF">V6x_09190</name>
</gene>
<dbReference type="EMBL" id="CP036266">
    <property type="protein sequence ID" value="QDT19184.1"/>
    <property type="molecule type" value="Genomic_DNA"/>
</dbReference>
<name>A0A517PIG9_9PLAN</name>
<accession>A0A517PIG9</accession>
<protein>
    <recommendedName>
        <fullName evidence="2">3-keto-alpha-glucoside-1,2-lyase/3-keto-2-hydroxy-glucal hydratase domain-containing protein</fullName>
    </recommendedName>
</protein>
<evidence type="ECO:0000313" key="6">
    <source>
        <dbReference type="Proteomes" id="UP000320722"/>
    </source>
</evidence>
<organism evidence="3 5">
    <name type="scientific">Gimesia chilikensis</name>
    <dbReference type="NCBI Taxonomy" id="2605989"/>
    <lineage>
        <taxon>Bacteria</taxon>
        <taxon>Pseudomonadati</taxon>
        <taxon>Planctomycetota</taxon>
        <taxon>Planctomycetia</taxon>
        <taxon>Planctomycetales</taxon>
        <taxon>Planctomycetaceae</taxon>
        <taxon>Gimesia</taxon>
    </lineage>
</organism>
<evidence type="ECO:0000259" key="2">
    <source>
        <dbReference type="Pfam" id="PF06439"/>
    </source>
</evidence>
<dbReference type="AlphaFoldDB" id="A0A517PIG9"/>
<dbReference type="Pfam" id="PF06439">
    <property type="entry name" value="3keto-disac_hyd"/>
    <property type="match status" value="1"/>
</dbReference>
<dbReference type="RefSeq" id="WP_232102132.1">
    <property type="nucleotide sequence ID" value="NZ_CP036266.1"/>
</dbReference>
<proteinExistence type="predicted"/>
<keyword evidence="1" id="KW-0732">Signal</keyword>
<evidence type="ECO:0000313" key="3">
    <source>
        <dbReference type="EMBL" id="QDT19184.1"/>
    </source>
</evidence>
<dbReference type="EMBL" id="CP036347">
    <property type="protein sequence ID" value="QDU01240.1"/>
    <property type="molecule type" value="Genomic_DNA"/>
</dbReference>
<feature type="domain" description="3-keto-alpha-glucoside-1,2-lyase/3-keto-2-hydroxy-glucal hydratase" evidence="2">
    <location>
        <begin position="36"/>
        <end position="223"/>
    </location>
</feature>
<keyword evidence="5" id="KW-1185">Reference proteome</keyword>
<dbReference type="Proteomes" id="UP000320722">
    <property type="component" value="Chromosome"/>
</dbReference>
<sequence length="226" mass="25019" precursor="true">MLLTARKIFTLSLLTIAGLMVSVTTPLSAEEHCESDFVSIFNGKNLDGWQGATDGYFVKDGMLISKKESGGNLFTDKEYTNFVLRFDFKLDAGANNGIGFHVPLKPKTSPAYAGKELQILDNTAEKYAKLQDYQYHGSLYGTAAAKRGYLNPVGEWNTQEVLVNGNHVKVTLNGTVILDYDMGDAKKNGTIDHKDHPGLKRDKGYICLCGHGAEIEFKDFRIKELK</sequence>
<reference evidence="5 6" key="1">
    <citation type="submission" date="2019-02" db="EMBL/GenBank/DDBJ databases">
        <title>Deep-cultivation of Planctomycetes and their phenomic and genomic characterization uncovers novel biology.</title>
        <authorList>
            <person name="Wiegand S."/>
            <person name="Jogler M."/>
            <person name="Boedeker C."/>
            <person name="Pinto D."/>
            <person name="Vollmers J."/>
            <person name="Rivas-Marin E."/>
            <person name="Kohn T."/>
            <person name="Peeters S.H."/>
            <person name="Heuer A."/>
            <person name="Rast P."/>
            <person name="Oberbeckmann S."/>
            <person name="Bunk B."/>
            <person name="Jeske O."/>
            <person name="Meyerdierks A."/>
            <person name="Storesund J.E."/>
            <person name="Kallscheuer N."/>
            <person name="Luecker S."/>
            <person name="Lage O.M."/>
            <person name="Pohl T."/>
            <person name="Merkel B.J."/>
            <person name="Hornburger P."/>
            <person name="Mueller R.-W."/>
            <person name="Bruemmer F."/>
            <person name="Labrenz M."/>
            <person name="Spormann A.M."/>
            <person name="Op den Camp H."/>
            <person name="Overmann J."/>
            <person name="Amann R."/>
            <person name="Jetten M.S.M."/>
            <person name="Mascher T."/>
            <person name="Medema M.H."/>
            <person name="Devos D.P."/>
            <person name="Kaster A.-K."/>
            <person name="Ovreas L."/>
            <person name="Rohde M."/>
            <person name="Galperin M.Y."/>
            <person name="Jogler C."/>
        </authorList>
    </citation>
    <scope>NUCLEOTIDE SEQUENCE [LARGE SCALE GENOMIC DNA]</scope>
    <source>
        <strain evidence="3 5">HG66A1</strain>
        <strain evidence="4 6">V6</strain>
    </source>
</reference>
<dbReference type="InterPro" id="IPR010496">
    <property type="entry name" value="AL/BT2_dom"/>
</dbReference>
<dbReference type="Gene3D" id="2.60.120.560">
    <property type="entry name" value="Exo-inulinase, domain 1"/>
    <property type="match status" value="1"/>
</dbReference>
<dbReference type="Proteomes" id="UP000320421">
    <property type="component" value="Chromosome"/>
</dbReference>
<evidence type="ECO:0000256" key="1">
    <source>
        <dbReference type="SAM" id="SignalP"/>
    </source>
</evidence>
<feature type="chain" id="PRO_5044617175" description="3-keto-alpha-glucoside-1,2-lyase/3-keto-2-hydroxy-glucal hydratase domain-containing protein" evidence="1">
    <location>
        <begin position="30"/>
        <end position="226"/>
    </location>
</feature>